<dbReference type="SUPFAM" id="SSF49785">
    <property type="entry name" value="Galactose-binding domain-like"/>
    <property type="match status" value="1"/>
</dbReference>
<dbReference type="InterPro" id="IPR010496">
    <property type="entry name" value="AL/BT2_dom"/>
</dbReference>
<dbReference type="PANTHER" id="PTHR31776">
    <property type="entry name" value="ALPHA-L-ARABINOFURANOSIDASE 1"/>
    <property type="match status" value="1"/>
</dbReference>
<keyword evidence="6" id="KW-0325">Glycoprotein</keyword>
<dbReference type="Gene3D" id="3.20.20.80">
    <property type="entry name" value="Glycosidases"/>
    <property type="match status" value="1"/>
</dbReference>
<dbReference type="SMART" id="SM00813">
    <property type="entry name" value="Alpha-L-AF_C"/>
    <property type="match status" value="1"/>
</dbReference>
<dbReference type="RefSeq" id="WP_068706424.1">
    <property type="nucleotide sequence ID" value="NZ_BDCR01000004.1"/>
</dbReference>
<dbReference type="Gene3D" id="2.60.40.1180">
    <property type="entry name" value="Golgi alpha-mannosidase II"/>
    <property type="match status" value="1"/>
</dbReference>
<dbReference type="EMBL" id="BDCR01000004">
    <property type="protein sequence ID" value="GAT63639.1"/>
    <property type="molecule type" value="Genomic_DNA"/>
</dbReference>
<dbReference type="SUPFAM" id="SSF51445">
    <property type="entry name" value="(Trans)glycosidases"/>
    <property type="match status" value="1"/>
</dbReference>
<comment type="similarity">
    <text evidence="2">Belongs to the glycosyl hydrolase 51 family.</text>
</comment>
<dbReference type="Pfam" id="PF06964">
    <property type="entry name" value="Alpha-L-AF_C"/>
    <property type="match status" value="1"/>
</dbReference>
<reference evidence="9" key="2">
    <citation type="journal article" date="2017" name="Genome Announc.">
        <title>Draft genome sequence of Paludibacter jiangxiensis NM7(T), a propionate-producing fermentative bacterium.</title>
        <authorList>
            <person name="Qiu Y.-L."/>
            <person name="Tourlousse D.M."/>
            <person name="Matsuura N."/>
            <person name="Ohashi A."/>
            <person name="Sekiguchi Y."/>
        </authorList>
    </citation>
    <scope>NUCLEOTIDE SEQUENCE [LARGE SCALE GENOMIC DNA]</scope>
    <source>
        <strain evidence="9">NM7</strain>
    </source>
</reference>
<dbReference type="InterPro" id="IPR051563">
    <property type="entry name" value="Glycosyl_Hydrolase_51"/>
</dbReference>
<dbReference type="OrthoDB" id="9758333at2"/>
<dbReference type="GO" id="GO:0046556">
    <property type="term" value="F:alpha-L-arabinofuranosidase activity"/>
    <property type="evidence" value="ECO:0007669"/>
    <property type="project" value="UniProtKB-EC"/>
</dbReference>
<dbReference type="SUPFAM" id="SSF51011">
    <property type="entry name" value="Glycosyl hydrolase domain"/>
    <property type="match status" value="1"/>
</dbReference>
<evidence type="ECO:0000259" key="7">
    <source>
        <dbReference type="SMART" id="SM00813"/>
    </source>
</evidence>
<dbReference type="InterPro" id="IPR013780">
    <property type="entry name" value="Glyco_hydro_b"/>
</dbReference>
<evidence type="ECO:0000256" key="3">
    <source>
        <dbReference type="ARBA" id="ARBA00012670"/>
    </source>
</evidence>
<dbReference type="InterPro" id="IPR055235">
    <property type="entry name" value="ASD1_cat"/>
</dbReference>
<dbReference type="InterPro" id="IPR008979">
    <property type="entry name" value="Galactose-bd-like_sf"/>
</dbReference>
<reference evidence="9" key="1">
    <citation type="submission" date="2016-04" db="EMBL/GenBank/DDBJ databases">
        <title>Draft genome sequence of Paludibacter jiangxiensis strain NM7.</title>
        <authorList>
            <person name="Qiu Y."/>
            <person name="Matsuura N."/>
            <person name="Ohashi A."/>
            <person name="Tourlousse M.D."/>
            <person name="Sekiguchi Y."/>
        </authorList>
    </citation>
    <scope>NUCLEOTIDE SEQUENCE [LARGE SCALE GENOMIC DNA]</scope>
    <source>
        <strain evidence="9">NM7</strain>
    </source>
</reference>
<keyword evidence="5" id="KW-0378">Hydrolase</keyword>
<keyword evidence="4" id="KW-0732">Signal</keyword>
<evidence type="ECO:0000256" key="2">
    <source>
        <dbReference type="ARBA" id="ARBA00007186"/>
    </source>
</evidence>
<dbReference type="Pfam" id="PF22848">
    <property type="entry name" value="ASD1_dom"/>
    <property type="match status" value="1"/>
</dbReference>
<feature type="domain" description="Alpha-L-arabinofuranosidase C-terminal" evidence="7">
    <location>
        <begin position="448"/>
        <end position="801"/>
    </location>
</feature>
<organism evidence="8 9">
    <name type="scientific">Paludibacter jiangxiensis</name>
    <dbReference type="NCBI Taxonomy" id="681398"/>
    <lineage>
        <taxon>Bacteria</taxon>
        <taxon>Pseudomonadati</taxon>
        <taxon>Bacteroidota</taxon>
        <taxon>Bacteroidia</taxon>
        <taxon>Bacteroidales</taxon>
        <taxon>Paludibacteraceae</taxon>
        <taxon>Paludibacter</taxon>
    </lineage>
</organism>
<evidence type="ECO:0000313" key="8">
    <source>
        <dbReference type="EMBL" id="GAT63639.1"/>
    </source>
</evidence>
<proteinExistence type="inferred from homology"/>
<keyword evidence="9" id="KW-1185">Reference proteome</keyword>
<dbReference type="EC" id="3.2.1.55" evidence="3"/>
<evidence type="ECO:0000256" key="1">
    <source>
        <dbReference type="ARBA" id="ARBA00001462"/>
    </source>
</evidence>
<dbReference type="Proteomes" id="UP000076586">
    <property type="component" value="Unassembled WGS sequence"/>
</dbReference>
<gene>
    <name evidence="8" type="ORF">PJIAN_4178</name>
</gene>
<dbReference type="InterPro" id="IPR010720">
    <property type="entry name" value="Alpha-L-AF_C"/>
</dbReference>
<evidence type="ECO:0000256" key="6">
    <source>
        <dbReference type="ARBA" id="ARBA00023180"/>
    </source>
</evidence>
<protein>
    <recommendedName>
        <fullName evidence="3">non-reducing end alpha-L-arabinofuranosidase</fullName>
        <ecNumber evidence="3">3.2.1.55</ecNumber>
    </recommendedName>
</protein>
<accession>A0A171AF93</accession>
<evidence type="ECO:0000256" key="4">
    <source>
        <dbReference type="ARBA" id="ARBA00022729"/>
    </source>
</evidence>
<evidence type="ECO:0000256" key="5">
    <source>
        <dbReference type="ARBA" id="ARBA00022801"/>
    </source>
</evidence>
<comment type="catalytic activity">
    <reaction evidence="1">
        <text>Hydrolysis of terminal non-reducing alpha-L-arabinofuranoside residues in alpha-L-arabinosides.</text>
        <dbReference type="EC" id="3.2.1.55"/>
    </reaction>
</comment>
<dbReference type="PANTHER" id="PTHR31776:SF0">
    <property type="entry name" value="ALPHA-L-ARABINOFURANOSIDASE 1"/>
    <property type="match status" value="1"/>
</dbReference>
<comment type="caution">
    <text evidence="8">The sequence shown here is derived from an EMBL/GenBank/DDBJ whole genome shotgun (WGS) entry which is preliminary data.</text>
</comment>
<dbReference type="Pfam" id="PF06439">
    <property type="entry name" value="3keto-disac_hyd"/>
    <property type="match status" value="1"/>
</dbReference>
<dbReference type="GO" id="GO:0046373">
    <property type="term" value="P:L-arabinose metabolic process"/>
    <property type="evidence" value="ECO:0007669"/>
    <property type="project" value="InterPro"/>
</dbReference>
<dbReference type="InterPro" id="IPR017853">
    <property type="entry name" value="GH"/>
</dbReference>
<name>A0A171AF93_9BACT</name>
<dbReference type="AlphaFoldDB" id="A0A171AF93"/>
<evidence type="ECO:0000313" key="9">
    <source>
        <dbReference type="Proteomes" id="UP000076586"/>
    </source>
</evidence>
<sequence>MKTRFRNSRYRKIALIGSSIVFFLCFQSFAIDKAKISVDVNKPGHAIAPNLFGIFFEDINLSADGGIYPELVRNRSFEDADTLQNWKFTSANNQSKALVCTANVLSRQPVTPLNAFNRKSLLIDANGLFKMENEGYFGMNAVQGNSYTFKMAARTSTNFNSSVKVRLVGSNGKELASGEIKGFDEKWQYFSLTLTPSTTDPKAHLEISGEGTGKLYLDMVSLMPDKTWKNSGLRVDLAQAIDALHPKFFRFPGGCWVEGEDFEHMYHWKNTIGNIDSRTSLWNIWGYNATHGLGYHEYLQMAEDLGAEPLFCINAGVSHKETVSTDRIGPWIQDALDAIEYANGPLTSVWGSIRAKNGHPAPFNLKYLEIGNENFGKEYFANYELIAKAVLAKYPDMKLIANDWSGGHPTEPSPELIDEHYYNNPDWFVLNATKYDGYDRKGPKIFIGEYAVTSGSGKGNLRGAIGEAAWMTGMERNSDIVEMGAYAPLFCNANHKRWPINLINYDSYRWYGLPSYYVQEMFANNQGTVTLPVNVEGGPQVEMPSSSGRIGLGTWNNTAEFKDLKVVAPDGKMLYQSDFSKSIDDWTKTGQGDWSVKDGILKQSAIATGVTAFVGDKSWKNYTVTLKARKLSGENGFQIYFHNTGKGERIRWDIGGYNNTTNEMQIGLNAGSMKGSLEPGRWYDVKLEILDNAVKGYLDGKLVQEVSNGQLNTKSICASASRDDKSGDIIVKVVNTAAIAVKTTIALQGVTNITGTGTAIVLTSANALDENTLDAPTKVAPKTETVKFSGTKINRSFPANSLTILRLSNNK</sequence>
<dbReference type="STRING" id="681398.PJIAN_4178"/>